<dbReference type="PANTHER" id="PTHR10543:SF24">
    <property type="entry name" value="CAROTENOID ISOMEROOXYGENASE"/>
    <property type="match status" value="1"/>
</dbReference>
<dbReference type="PANTHER" id="PTHR10543">
    <property type="entry name" value="BETA-CAROTENE DIOXYGENASE"/>
    <property type="match status" value="1"/>
</dbReference>
<protein>
    <submittedName>
        <fullName evidence="6">Uncharacterized protein</fullName>
    </submittedName>
</protein>
<dbReference type="GO" id="GO:0003834">
    <property type="term" value="F:beta-carotene 15,15'-dioxygenase activity"/>
    <property type="evidence" value="ECO:0007669"/>
    <property type="project" value="TreeGrafter"/>
</dbReference>
<keyword evidence="2 5" id="KW-0479">Metal-binding</keyword>
<proteinExistence type="inferred from homology"/>
<dbReference type="EMBL" id="CAJNYT010000249">
    <property type="protein sequence ID" value="CAF3339963.1"/>
    <property type="molecule type" value="Genomic_DNA"/>
</dbReference>
<evidence type="ECO:0000256" key="2">
    <source>
        <dbReference type="ARBA" id="ARBA00022723"/>
    </source>
</evidence>
<dbReference type="Proteomes" id="UP000663872">
    <property type="component" value="Unassembled WGS sequence"/>
</dbReference>
<accession>A0A817V9G1</accession>
<feature type="binding site" evidence="5">
    <location>
        <position position="337"/>
    </location>
    <ligand>
        <name>Fe cation</name>
        <dbReference type="ChEBI" id="CHEBI:24875"/>
        <note>catalytic</note>
    </ligand>
</feature>
<name>A0A817V9G1_9BILA</name>
<gene>
    <name evidence="6" type="ORF">GRG538_LOCUS4531</name>
    <name evidence="7" type="ORF">QYT958_LOCUS8036</name>
</gene>
<evidence type="ECO:0000313" key="7">
    <source>
        <dbReference type="EMBL" id="CAF4547242.1"/>
    </source>
</evidence>
<dbReference type="GO" id="GO:0016121">
    <property type="term" value="P:carotene catabolic process"/>
    <property type="evidence" value="ECO:0007669"/>
    <property type="project" value="TreeGrafter"/>
</dbReference>
<dbReference type="Proteomes" id="UP000663848">
    <property type="component" value="Unassembled WGS sequence"/>
</dbReference>
<evidence type="ECO:0000256" key="1">
    <source>
        <dbReference type="ARBA" id="ARBA00006787"/>
    </source>
</evidence>
<keyword evidence="3" id="KW-0560">Oxidoreductase</keyword>
<comment type="cofactor">
    <cofactor evidence="5">
        <name>Fe(2+)</name>
        <dbReference type="ChEBI" id="CHEBI:29033"/>
    </cofactor>
    <text evidence="5">Binds 1 Fe(2+) ion per subunit.</text>
</comment>
<dbReference type="GO" id="GO:0046872">
    <property type="term" value="F:metal ion binding"/>
    <property type="evidence" value="ECO:0007669"/>
    <property type="project" value="UniProtKB-KW"/>
</dbReference>
<dbReference type="EMBL" id="CAJOBR010000792">
    <property type="protein sequence ID" value="CAF4547242.1"/>
    <property type="molecule type" value="Genomic_DNA"/>
</dbReference>
<comment type="caution">
    <text evidence="6">The sequence shown here is derived from an EMBL/GenBank/DDBJ whole genome shotgun (WGS) entry which is preliminary data.</text>
</comment>
<dbReference type="Pfam" id="PF03055">
    <property type="entry name" value="RPE65"/>
    <property type="match status" value="1"/>
</dbReference>
<dbReference type="InterPro" id="IPR004294">
    <property type="entry name" value="Carotenoid_Oase"/>
</dbReference>
<evidence type="ECO:0000313" key="6">
    <source>
        <dbReference type="EMBL" id="CAF3339963.1"/>
    </source>
</evidence>
<evidence type="ECO:0000256" key="4">
    <source>
        <dbReference type="ARBA" id="ARBA00023004"/>
    </source>
</evidence>
<evidence type="ECO:0000256" key="3">
    <source>
        <dbReference type="ARBA" id="ARBA00023002"/>
    </source>
</evidence>
<evidence type="ECO:0000256" key="5">
    <source>
        <dbReference type="PIRSR" id="PIRSR604294-1"/>
    </source>
</evidence>
<evidence type="ECO:0000313" key="8">
    <source>
        <dbReference type="Proteomes" id="UP000663872"/>
    </source>
</evidence>
<dbReference type="AlphaFoldDB" id="A0A817V9G1"/>
<feature type="binding site" evidence="5">
    <location>
        <position position="265"/>
    </location>
    <ligand>
        <name>Fe cation</name>
        <dbReference type="ChEBI" id="CHEBI:24875"/>
        <note>catalytic</note>
    </ligand>
</feature>
<dbReference type="GO" id="GO:0010436">
    <property type="term" value="F:carotenoid dioxygenase activity"/>
    <property type="evidence" value="ECO:0007669"/>
    <property type="project" value="TreeGrafter"/>
</dbReference>
<dbReference type="GO" id="GO:0042574">
    <property type="term" value="P:retinal metabolic process"/>
    <property type="evidence" value="ECO:0007669"/>
    <property type="project" value="TreeGrafter"/>
</dbReference>
<feature type="binding site" evidence="5">
    <location>
        <position position="203"/>
    </location>
    <ligand>
        <name>Fe cation</name>
        <dbReference type="ChEBI" id="CHEBI:24875"/>
        <note>catalytic</note>
    </ligand>
</feature>
<keyword evidence="4 5" id="KW-0408">Iron</keyword>
<sequence>MEKAALYPDCNFSIWFRSVNENNVTETPLEGRKTGVIPDWIHGSFYQNGPGLFYTTGKRVQHLFDAFALIQKFTIEHGHVTYQNRILQSNSYKKAYQTGRLCYSEYSTSTTEDKSMSSCKRYEAGSTLSWIFTRIQNLINYENDFRTDNAMITIFPYQVNDDKVALFAMTETPTMHEIDPKTIETRSTFNVSEHVPIFSHCAHPVILRDGTILNVGLAASFMGMNYVLFEFPGSSKLNSEDNMMMQCRTLAKIPCRWPINPSYMHTFAVTDNYIILIEQSLCISLTQMAHLTITRGPLVDALVWYENEPVRFRLVNRQSMAEYNEYIYLTKAFFYLHIINAYEDNNHVVLDICTYDTPDMLKCMMIEALENAQQNPDYLKQFTSRPKRFVLPISVKYENGNLNSLNYTTCHVKFLDKKSLWIQPEIIIGIGCELPQIDNFRFYGKFYRFFYGINTDIDYQYCGAIRKIDVLSKTDKFWHETGCYTSEPIFLRNPLNDTEEEDNGVLIMSLLRNSREHEVSLLVLDARDMTEIGRVQFDTNGPAPKSLHGLWIGSGMKFTQ</sequence>
<reference evidence="6" key="1">
    <citation type="submission" date="2021-02" db="EMBL/GenBank/DDBJ databases">
        <authorList>
            <person name="Nowell W R."/>
        </authorList>
    </citation>
    <scope>NUCLEOTIDE SEQUENCE</scope>
</reference>
<organism evidence="6 8">
    <name type="scientific">Rotaria socialis</name>
    <dbReference type="NCBI Taxonomy" id="392032"/>
    <lineage>
        <taxon>Eukaryota</taxon>
        <taxon>Metazoa</taxon>
        <taxon>Spiralia</taxon>
        <taxon>Gnathifera</taxon>
        <taxon>Rotifera</taxon>
        <taxon>Eurotatoria</taxon>
        <taxon>Bdelloidea</taxon>
        <taxon>Philodinida</taxon>
        <taxon>Philodinidae</taxon>
        <taxon>Rotaria</taxon>
    </lineage>
</organism>
<comment type="similarity">
    <text evidence="1">Belongs to the carotenoid oxygenase family.</text>
</comment>
<feature type="binding site" evidence="5">
    <location>
        <position position="548"/>
    </location>
    <ligand>
        <name>Fe cation</name>
        <dbReference type="ChEBI" id="CHEBI:24875"/>
        <note>catalytic</note>
    </ligand>
</feature>